<dbReference type="InterPro" id="IPR037272">
    <property type="entry name" value="SNS_sf"/>
</dbReference>
<evidence type="ECO:0000256" key="9">
    <source>
        <dbReference type="SAM" id="Phobius"/>
    </source>
</evidence>
<feature type="binding site" evidence="8">
    <location>
        <position position="128"/>
    </location>
    <ligand>
        <name>Na(+)</name>
        <dbReference type="ChEBI" id="CHEBI:29101"/>
        <label>1</label>
    </ligand>
</feature>
<dbReference type="AlphaFoldDB" id="A0AAD9UG61"/>
<evidence type="ECO:0000256" key="5">
    <source>
        <dbReference type="ARBA" id="ARBA00022989"/>
    </source>
</evidence>
<feature type="transmembrane region" description="Helical" evidence="9">
    <location>
        <begin position="262"/>
        <end position="279"/>
    </location>
</feature>
<dbReference type="Pfam" id="PF00209">
    <property type="entry name" value="SNF"/>
    <property type="match status" value="1"/>
</dbReference>
<reference evidence="10" key="1">
    <citation type="journal article" date="2023" name="Mol. Biol. Evol.">
        <title>Third-Generation Sequencing Reveals the Adaptive Role of the Epigenome in Three Deep-Sea Polychaetes.</title>
        <authorList>
            <person name="Perez M."/>
            <person name="Aroh O."/>
            <person name="Sun Y."/>
            <person name="Lan Y."/>
            <person name="Juniper S.K."/>
            <person name="Young C.R."/>
            <person name="Angers B."/>
            <person name="Qian P.Y."/>
        </authorList>
    </citation>
    <scope>NUCLEOTIDE SEQUENCE</scope>
    <source>
        <strain evidence="10">R07B-5</strain>
    </source>
</reference>
<feature type="binding site" evidence="8">
    <location>
        <position position="197"/>
    </location>
    <ligand>
        <name>Na(+)</name>
        <dbReference type="ChEBI" id="CHEBI:29101"/>
        <label>1</label>
    </ligand>
</feature>
<feature type="transmembrane region" description="Helical" evidence="9">
    <location>
        <begin position="122"/>
        <end position="148"/>
    </location>
</feature>
<evidence type="ECO:0000256" key="4">
    <source>
        <dbReference type="ARBA" id="ARBA00022692"/>
    </source>
</evidence>
<sequence>MSSGMEEMGAVNWKLALCLLIAWLIIFVCLIRGIQSLGKVVYFTAIFPYIMLTILLLRGASLPGAIDGIIFYLKPDFSRLGDSRVWSDAATQIFYSLSACSGGLIAMASYNKFDNNCLKDSLIVALINCATSIYAGFVIFCVLGFMAYEKGVSVAEVAAGGPGLAFVVYPEALSRMPVPQLWAIFFFIMMATLGFGSQFSIVECVLSAFTDEFPNVLRGKRESIIFRSLVMFATFLLGLPMVTKGGIYLLNLVDYSVSGFPLLFVGLLECVALNWIYGYDKFADDISLMLGHAPNNYWKICWKFVSPIVIIVTIIFNIILYTPPTLGDYHYSTSAQVLGWFIQLFPMSLMVGMFLYHYCKDGGFQLMVTLMREKPGWGPAHPSDRSRSRRYSDAALKRAASTSGLANGKPHVYGSSVRLLNNTPSASGSATPIVDRRTGTPSRNNSTVFMLGNELSANVRYPAVYSSKHSLSSSKHSVATGSETCV</sequence>
<keyword evidence="6 9" id="KW-0472">Membrane</keyword>
<accession>A0AAD9UG61</accession>
<evidence type="ECO:0000313" key="10">
    <source>
        <dbReference type="EMBL" id="KAK2188075.1"/>
    </source>
</evidence>
<feature type="transmembrane region" description="Helical" evidence="9">
    <location>
        <begin position="229"/>
        <end position="250"/>
    </location>
</feature>
<evidence type="ECO:0000256" key="3">
    <source>
        <dbReference type="ARBA" id="ARBA00022448"/>
    </source>
</evidence>
<evidence type="ECO:0000313" key="11">
    <source>
        <dbReference type="Proteomes" id="UP001209878"/>
    </source>
</evidence>
<feature type="binding site" evidence="8">
    <location>
        <position position="96"/>
    </location>
    <ligand>
        <name>Na(+)</name>
        <dbReference type="ChEBI" id="CHEBI:29101"/>
        <label>1</label>
    </ligand>
</feature>
<feature type="transmembrane region" description="Helical" evidence="9">
    <location>
        <begin position="93"/>
        <end position="110"/>
    </location>
</feature>
<gene>
    <name evidence="10" type="ORF">NP493_144g01024</name>
</gene>
<keyword evidence="7" id="KW-0325">Glycoprotein</keyword>
<dbReference type="Proteomes" id="UP001209878">
    <property type="component" value="Unassembled WGS sequence"/>
</dbReference>
<evidence type="ECO:0000256" key="2">
    <source>
        <dbReference type="ARBA" id="ARBA00006459"/>
    </source>
</evidence>
<feature type="transmembrane region" description="Helical" evidence="9">
    <location>
        <begin position="300"/>
        <end position="320"/>
    </location>
</feature>
<dbReference type="PRINTS" id="PR00176">
    <property type="entry name" value="NANEUSMPORT"/>
</dbReference>
<feature type="binding site" evidence="8">
    <location>
        <position position="193"/>
    </location>
    <ligand>
        <name>Na(+)</name>
        <dbReference type="ChEBI" id="CHEBI:29101"/>
        <label>1</label>
    </ligand>
</feature>
<evidence type="ECO:0000256" key="1">
    <source>
        <dbReference type="ARBA" id="ARBA00004141"/>
    </source>
</evidence>
<protein>
    <submittedName>
        <fullName evidence="10">Uncharacterized protein</fullName>
    </submittedName>
</protein>
<dbReference type="PANTHER" id="PTHR11616">
    <property type="entry name" value="SODIUM/CHLORIDE DEPENDENT TRANSPORTER"/>
    <property type="match status" value="1"/>
</dbReference>
<dbReference type="PANTHER" id="PTHR11616:SF321">
    <property type="entry name" value="SODIUM-DEPENDENT NUTRIENT AMINO ACID TRANSPORTER 1-RELATED"/>
    <property type="match status" value="1"/>
</dbReference>
<dbReference type="GO" id="GO:0089718">
    <property type="term" value="P:amino acid import across plasma membrane"/>
    <property type="evidence" value="ECO:0007669"/>
    <property type="project" value="TreeGrafter"/>
</dbReference>
<evidence type="ECO:0000256" key="7">
    <source>
        <dbReference type="ARBA" id="ARBA00023180"/>
    </source>
</evidence>
<proteinExistence type="inferred from homology"/>
<comment type="similarity">
    <text evidence="2">Belongs to the sodium:neurotransmitter symporter (SNF) (TC 2.A.22) family.</text>
</comment>
<dbReference type="GO" id="GO:0005886">
    <property type="term" value="C:plasma membrane"/>
    <property type="evidence" value="ECO:0007669"/>
    <property type="project" value="TreeGrafter"/>
</dbReference>
<keyword evidence="4 9" id="KW-0812">Transmembrane</keyword>
<evidence type="ECO:0000256" key="6">
    <source>
        <dbReference type="ARBA" id="ARBA00023136"/>
    </source>
</evidence>
<keyword evidence="11" id="KW-1185">Reference proteome</keyword>
<comment type="caution">
    <text evidence="10">The sequence shown here is derived from an EMBL/GenBank/DDBJ whole genome shotgun (WGS) entry which is preliminary data.</text>
</comment>
<feature type="transmembrane region" description="Helical" evidence="9">
    <location>
        <begin position="12"/>
        <end position="34"/>
    </location>
</feature>
<evidence type="ECO:0000256" key="8">
    <source>
        <dbReference type="PIRSR" id="PIRSR600175-1"/>
    </source>
</evidence>
<name>A0AAD9UG61_RIDPI</name>
<keyword evidence="8" id="KW-0479">Metal-binding</keyword>
<keyword evidence="5 9" id="KW-1133">Transmembrane helix</keyword>
<dbReference type="PROSITE" id="PS50267">
    <property type="entry name" value="NA_NEUROTRAN_SYMP_3"/>
    <property type="match status" value="1"/>
</dbReference>
<feature type="transmembrane region" description="Helical" evidence="9">
    <location>
        <begin position="340"/>
        <end position="359"/>
    </location>
</feature>
<keyword evidence="3" id="KW-0813">Transport</keyword>
<dbReference type="EMBL" id="JAODUO010000144">
    <property type="protein sequence ID" value="KAK2188075.1"/>
    <property type="molecule type" value="Genomic_DNA"/>
</dbReference>
<keyword evidence="8" id="KW-0915">Sodium</keyword>
<feature type="transmembrane region" description="Helical" evidence="9">
    <location>
        <begin position="181"/>
        <end position="209"/>
    </location>
</feature>
<comment type="subcellular location">
    <subcellularLocation>
        <location evidence="1">Membrane</location>
        <topology evidence="1">Multi-pass membrane protein</topology>
    </subcellularLocation>
</comment>
<dbReference type="GO" id="GO:0005283">
    <property type="term" value="F:amino acid:sodium symporter activity"/>
    <property type="evidence" value="ECO:0007669"/>
    <property type="project" value="TreeGrafter"/>
</dbReference>
<dbReference type="InterPro" id="IPR000175">
    <property type="entry name" value="Na/ntran_symport"/>
</dbReference>
<dbReference type="GO" id="GO:0046872">
    <property type="term" value="F:metal ion binding"/>
    <property type="evidence" value="ECO:0007669"/>
    <property type="project" value="UniProtKB-KW"/>
</dbReference>
<feature type="transmembrane region" description="Helical" evidence="9">
    <location>
        <begin position="46"/>
        <end position="73"/>
    </location>
</feature>
<organism evidence="10 11">
    <name type="scientific">Ridgeia piscesae</name>
    <name type="common">Tubeworm</name>
    <dbReference type="NCBI Taxonomy" id="27915"/>
    <lineage>
        <taxon>Eukaryota</taxon>
        <taxon>Metazoa</taxon>
        <taxon>Spiralia</taxon>
        <taxon>Lophotrochozoa</taxon>
        <taxon>Annelida</taxon>
        <taxon>Polychaeta</taxon>
        <taxon>Sedentaria</taxon>
        <taxon>Canalipalpata</taxon>
        <taxon>Sabellida</taxon>
        <taxon>Siboglinidae</taxon>
        <taxon>Ridgeia</taxon>
    </lineage>
</organism>
<dbReference type="SUPFAM" id="SSF161070">
    <property type="entry name" value="SNF-like"/>
    <property type="match status" value="1"/>
</dbReference>